<dbReference type="KEGG" id="pfer:IRI77_34950"/>
<dbReference type="PANTHER" id="PTHR43818:SF5">
    <property type="entry name" value="OXIDOREDUCTASE FAMILY PROTEIN"/>
    <property type="match status" value="1"/>
</dbReference>
<feature type="domain" description="Gfo/Idh/MocA-like oxidoreductase N-terminal" evidence="2">
    <location>
        <begin position="29"/>
        <end position="152"/>
    </location>
</feature>
<evidence type="ECO:0000259" key="2">
    <source>
        <dbReference type="Pfam" id="PF01408"/>
    </source>
</evidence>
<dbReference type="SUPFAM" id="SSF55347">
    <property type="entry name" value="Glyceraldehyde-3-phosphate dehydrogenase-like, C-terminal domain"/>
    <property type="match status" value="1"/>
</dbReference>
<name>A0A7S7SK31_PALFE</name>
<dbReference type="InterPro" id="IPR050463">
    <property type="entry name" value="Gfo/Idh/MocA_oxidrdct_glycsds"/>
</dbReference>
<dbReference type="Proteomes" id="UP000593892">
    <property type="component" value="Chromosome"/>
</dbReference>
<sequence>MSDSKTRRFFLGALSAASAVRVWGANDKVNVGIVGLGGRGSSHLNTYSGLAEAQVVAICDVNQAAREKGQAALARKSLEKATEFEDMRQMFADPKVEAVSIATPNHWHALSAIWAMKAGKDVYGEKPACYNIHEGMRMIQVQRETKRIMQVGSQHRSLPFKIKAIEALQQGLIGKLYMSKALCYKLRPSIGHTPDTPTPPGVNWDLFLGPAPMRPFNQKRFAYFWHWFWDTGNGDIGNQGVHETGIARWALGDPVWPKTAMAFGGKFGLDDDTETPNTLTAGFSYVSEQLVIEVRGKMTNGEGVRQARVVTAGPAPGARGGQRPAAGAAPAEAPPAAPAPTQVGPASNPLNVGVGNLFYGSDGWAAMSDQGFQAYKGDSSELIMEERPERGRGGDSTGLHMQNFLACVKSRQEKDLHDPIANAVPSANLCHLANISYRVGRGLKIEPGPIPKFTGDSEAAKMITRPAYRKPYEV</sequence>
<dbReference type="InterPro" id="IPR036291">
    <property type="entry name" value="NAD(P)-bd_dom_sf"/>
</dbReference>
<feature type="compositionally biased region" description="Low complexity" evidence="1">
    <location>
        <begin position="312"/>
        <end position="331"/>
    </location>
</feature>
<evidence type="ECO:0000256" key="1">
    <source>
        <dbReference type="SAM" id="MobiDB-lite"/>
    </source>
</evidence>
<dbReference type="Pfam" id="PF01408">
    <property type="entry name" value="GFO_IDH_MocA"/>
    <property type="match status" value="1"/>
</dbReference>
<keyword evidence="5" id="KW-1185">Reference proteome</keyword>
<dbReference type="GO" id="GO:0000166">
    <property type="term" value="F:nucleotide binding"/>
    <property type="evidence" value="ECO:0007669"/>
    <property type="project" value="InterPro"/>
</dbReference>
<accession>A0A7S7SK31</accession>
<dbReference type="EMBL" id="CP063849">
    <property type="protein sequence ID" value="QOY87879.1"/>
    <property type="molecule type" value="Genomic_DNA"/>
</dbReference>
<dbReference type="Pfam" id="PF19051">
    <property type="entry name" value="GFO_IDH_MocA_C2"/>
    <property type="match status" value="1"/>
</dbReference>
<dbReference type="RefSeq" id="WP_194449546.1">
    <property type="nucleotide sequence ID" value="NZ_CP063849.1"/>
</dbReference>
<dbReference type="AlphaFoldDB" id="A0A7S7SK31"/>
<protein>
    <submittedName>
        <fullName evidence="4">Gfo/Idh/MocA family oxidoreductase</fullName>
    </submittedName>
</protein>
<organism evidence="4 5">
    <name type="scientific">Paludibaculum fermentans</name>
    <dbReference type="NCBI Taxonomy" id="1473598"/>
    <lineage>
        <taxon>Bacteria</taxon>
        <taxon>Pseudomonadati</taxon>
        <taxon>Acidobacteriota</taxon>
        <taxon>Terriglobia</taxon>
        <taxon>Bryobacterales</taxon>
        <taxon>Bryobacteraceae</taxon>
        <taxon>Paludibaculum</taxon>
    </lineage>
</organism>
<dbReference type="SUPFAM" id="SSF51735">
    <property type="entry name" value="NAD(P)-binding Rossmann-fold domains"/>
    <property type="match status" value="1"/>
</dbReference>
<dbReference type="PANTHER" id="PTHR43818">
    <property type="entry name" value="BCDNA.GH03377"/>
    <property type="match status" value="1"/>
</dbReference>
<dbReference type="InterPro" id="IPR000683">
    <property type="entry name" value="Gfo/Idh/MocA-like_OxRdtase_N"/>
</dbReference>
<dbReference type="InterPro" id="IPR043906">
    <property type="entry name" value="Gfo/Idh/MocA_OxRdtase_bact_C"/>
</dbReference>
<evidence type="ECO:0000313" key="4">
    <source>
        <dbReference type="EMBL" id="QOY87879.1"/>
    </source>
</evidence>
<feature type="region of interest" description="Disordered" evidence="1">
    <location>
        <begin position="312"/>
        <end position="347"/>
    </location>
</feature>
<evidence type="ECO:0000259" key="3">
    <source>
        <dbReference type="Pfam" id="PF19051"/>
    </source>
</evidence>
<dbReference type="Gene3D" id="3.40.50.720">
    <property type="entry name" value="NAD(P)-binding Rossmann-like Domain"/>
    <property type="match status" value="1"/>
</dbReference>
<gene>
    <name evidence="4" type="ORF">IRI77_34950</name>
</gene>
<reference evidence="4 5" key="1">
    <citation type="submission" date="2020-10" db="EMBL/GenBank/DDBJ databases">
        <title>Complete genome sequence of Paludibaculum fermentans P105T, a facultatively anaerobic acidobacterium capable of dissimilatory Fe(III) reduction.</title>
        <authorList>
            <person name="Dedysh S.N."/>
            <person name="Beletsky A.V."/>
            <person name="Kulichevskaya I.S."/>
            <person name="Mardanov A.V."/>
            <person name="Ravin N.V."/>
        </authorList>
    </citation>
    <scope>NUCLEOTIDE SEQUENCE [LARGE SCALE GENOMIC DNA]</scope>
    <source>
        <strain evidence="4 5">P105</strain>
    </source>
</reference>
<proteinExistence type="predicted"/>
<dbReference type="Gene3D" id="3.30.360.10">
    <property type="entry name" value="Dihydrodipicolinate Reductase, domain 2"/>
    <property type="match status" value="1"/>
</dbReference>
<evidence type="ECO:0000313" key="5">
    <source>
        <dbReference type="Proteomes" id="UP000593892"/>
    </source>
</evidence>
<feature type="domain" description="Gfo/Idh/MocA-like oxidoreductase bacterial type C-terminal" evidence="3">
    <location>
        <begin position="194"/>
        <end position="244"/>
    </location>
</feature>